<feature type="transmembrane region" description="Helical" evidence="6">
    <location>
        <begin position="33"/>
        <end position="53"/>
    </location>
</feature>
<dbReference type="AlphaFoldDB" id="T1A5P3"/>
<dbReference type="Pfam" id="PF02653">
    <property type="entry name" value="BPD_transp_2"/>
    <property type="match status" value="1"/>
</dbReference>
<reference evidence="7" key="1">
    <citation type="submission" date="2013-08" db="EMBL/GenBank/DDBJ databases">
        <authorList>
            <person name="Mendez C."/>
            <person name="Richter M."/>
            <person name="Ferrer M."/>
            <person name="Sanchez J."/>
        </authorList>
    </citation>
    <scope>NUCLEOTIDE SEQUENCE</scope>
</reference>
<accession>T1A5P3</accession>
<reference evidence="7" key="2">
    <citation type="journal article" date="2014" name="ISME J.">
        <title>Microbial stratification in low pH oxic and suboxic macroscopic growths along an acid mine drainage.</title>
        <authorList>
            <person name="Mendez-Garcia C."/>
            <person name="Mesa V."/>
            <person name="Sprenger R.R."/>
            <person name="Richter M."/>
            <person name="Diez M.S."/>
            <person name="Solano J."/>
            <person name="Bargiela R."/>
            <person name="Golyshina O.V."/>
            <person name="Manteca A."/>
            <person name="Ramos J.L."/>
            <person name="Gallego J.R."/>
            <person name="Llorente I."/>
            <person name="Martins Dos Santos V.A."/>
            <person name="Jensen O.N."/>
            <person name="Pelaez A.I."/>
            <person name="Sanchez J."/>
            <person name="Ferrer M."/>
        </authorList>
    </citation>
    <scope>NUCLEOTIDE SEQUENCE</scope>
</reference>
<sequence length="160" mass="16894">LYGFTGYLPFGYVGFYGIGAYGASLAMLDLHLAPVPALVFGMVVAVVLALILMPLLRLSGAYFSIASLAASQAIYYVISNPSLIGLTNGPYGISLAASYDATASYIAMAVILGLSVAIVLYLRRSRFGMTLQAIRDDPISAEMAGVSVVRERTIAWLLSA</sequence>
<feature type="non-terminal residue" evidence="7">
    <location>
        <position position="160"/>
    </location>
</feature>
<dbReference type="PANTHER" id="PTHR30482">
    <property type="entry name" value="HIGH-AFFINITY BRANCHED-CHAIN AMINO ACID TRANSPORT SYSTEM PERMEASE"/>
    <property type="match status" value="1"/>
</dbReference>
<dbReference type="CDD" id="cd06581">
    <property type="entry name" value="TM_PBP1_LivM_like"/>
    <property type="match status" value="1"/>
</dbReference>
<evidence type="ECO:0000256" key="6">
    <source>
        <dbReference type="SAM" id="Phobius"/>
    </source>
</evidence>
<dbReference type="PANTHER" id="PTHR30482:SF10">
    <property type="entry name" value="HIGH-AFFINITY BRANCHED-CHAIN AMINO ACID TRANSPORT PROTEIN BRAE"/>
    <property type="match status" value="1"/>
</dbReference>
<keyword evidence="2" id="KW-1003">Cell membrane</keyword>
<dbReference type="GO" id="GO:0015658">
    <property type="term" value="F:branched-chain amino acid transmembrane transporter activity"/>
    <property type="evidence" value="ECO:0007669"/>
    <property type="project" value="InterPro"/>
</dbReference>
<evidence type="ECO:0000256" key="4">
    <source>
        <dbReference type="ARBA" id="ARBA00022989"/>
    </source>
</evidence>
<evidence type="ECO:0000256" key="1">
    <source>
        <dbReference type="ARBA" id="ARBA00004651"/>
    </source>
</evidence>
<feature type="transmembrane region" description="Helical" evidence="6">
    <location>
        <begin position="7"/>
        <end position="27"/>
    </location>
</feature>
<dbReference type="GO" id="GO:0005886">
    <property type="term" value="C:plasma membrane"/>
    <property type="evidence" value="ECO:0007669"/>
    <property type="project" value="UniProtKB-SubCell"/>
</dbReference>
<evidence type="ECO:0000256" key="5">
    <source>
        <dbReference type="ARBA" id="ARBA00023136"/>
    </source>
</evidence>
<feature type="transmembrane region" description="Helical" evidence="6">
    <location>
        <begin position="103"/>
        <end position="122"/>
    </location>
</feature>
<dbReference type="InterPro" id="IPR043428">
    <property type="entry name" value="LivM-like"/>
</dbReference>
<gene>
    <name evidence="7" type="ORF">B2A_06598</name>
</gene>
<dbReference type="InterPro" id="IPR001851">
    <property type="entry name" value="ABC_transp_permease"/>
</dbReference>
<proteinExistence type="predicted"/>
<evidence type="ECO:0000256" key="3">
    <source>
        <dbReference type="ARBA" id="ARBA00022692"/>
    </source>
</evidence>
<keyword evidence="5 6" id="KW-0472">Membrane</keyword>
<keyword evidence="3 6" id="KW-0812">Transmembrane</keyword>
<feature type="non-terminal residue" evidence="7">
    <location>
        <position position="1"/>
    </location>
</feature>
<comment type="subcellular location">
    <subcellularLocation>
        <location evidence="1">Cell membrane</location>
        <topology evidence="1">Multi-pass membrane protein</topology>
    </subcellularLocation>
</comment>
<comment type="caution">
    <text evidence="7">The sequence shown here is derived from an EMBL/GenBank/DDBJ whole genome shotgun (WGS) entry which is preliminary data.</text>
</comment>
<evidence type="ECO:0000256" key="2">
    <source>
        <dbReference type="ARBA" id="ARBA00022475"/>
    </source>
</evidence>
<evidence type="ECO:0000313" key="7">
    <source>
        <dbReference type="EMBL" id="EQD52292.1"/>
    </source>
</evidence>
<organism evidence="7">
    <name type="scientific">mine drainage metagenome</name>
    <dbReference type="NCBI Taxonomy" id="410659"/>
    <lineage>
        <taxon>unclassified sequences</taxon>
        <taxon>metagenomes</taxon>
        <taxon>ecological metagenomes</taxon>
    </lineage>
</organism>
<protein>
    <submittedName>
        <fullName evidence="7">Inner-membrane translocator</fullName>
    </submittedName>
</protein>
<dbReference type="EMBL" id="AUZZ01004679">
    <property type="protein sequence ID" value="EQD52292.1"/>
    <property type="molecule type" value="Genomic_DNA"/>
</dbReference>
<keyword evidence="4 6" id="KW-1133">Transmembrane helix</keyword>
<name>T1A5P3_9ZZZZ</name>